<feature type="compositionally biased region" description="Low complexity" evidence="1">
    <location>
        <begin position="457"/>
        <end position="498"/>
    </location>
</feature>
<feature type="region of interest" description="Disordered" evidence="1">
    <location>
        <begin position="407"/>
        <end position="524"/>
    </location>
</feature>
<name>A0A7H1D333_9VIRU</name>
<accession>A0A7H1D333</accession>
<sequence length="1193" mass="127272">MMEANHAPPVLVKLANGSIEWRPLSEAYQLVTHGGVLLQVPETLEVEAAAMGLRPEWPPAIAERAPEWLPRNQSGPGQLGLEVRGEAPGARSAPGTAPVPYGTTADAAPYIADLGMRCISGADDMSRLAGGAYAPPRHSMLGAAGDTGESALGRNPLLWMPPRGGPAGDQAPPNLGGAQPAGAGWAPGLGSGAPGVPRAQMPQRQVRPTFAPTHLSPAPNQRPPLRHSVPRAQRAGGGGSSQQWPKTGSPSLDEVPAGSLFQMPSQDNPWHLHPTRVSSNCGPGLPMRPDLAYWHQRGVTPGWTLVQQADGTIVQVPLPLAHLGAEMSGTRVQSPLTQNQEEAMQNLTLQQQNEQAPPPGTDNNPETTNPDPCNPEKGQEETDQEGKKKPKMDSAFLRDQKMKLARLTGNNPLMAKPPSEEDRKGVRKLGGKDLLQTSRTETSTSQVTAPPATPGHPSSQPSRQQQGAASGSGGPTATARSATRDACATTASSAAASSSDDKEVKVGKHSVHSTGLAENPMPLTGVMPGSPDFFRKFKANVELQPSGVDFVGGVDGGFRLTSTVQGSAAGGILGEPVQQQAVVLPVAPEPIPANDAQVRFTAPQVLGPIDPAFVAEFMPAGMTDIKKLDQFLTGPLNVRNRGVATAIATAVIADQTYHDMSAAYAKMMYIAFVIELAAEANAPLIRGPGAIGQHAAVINIADDHLDEAEIADAVGVGRMTFVRGRDNVAADDQMLAYLATPGVPLVNAGNADPHAAHVNWPAVEVTLLKRDDAPVVHVQALPTAATIYEWCSRVARQRGETPDMLKGAYLAAEIAGVRFVPQADGPVAAQRHRHMQADMSLCSYSLPRPNDTCLLVRTLGQQDAPEPVTASEIQALLSLTAQQRVHAFVHLAAMLNIATATMLHSVNITKAMLADWCHRRGNMGGPEFMNVGSGAFFCNTKQGCHDMQGHVRRAVLLWWGYSLPLLSFSDARWLPVLGGNGHADQIWGGMTNNNAPRLYTPLIMNNWTLTRPQEWGLCAPRPTVDFRQEIIDRGRQAELGWWCRMGTNEWEKRIKGKMPCNLVLYSALAVNAICQVLQLNEPVLHRETYQWSVIGGSGRWGQVEPVPQDELEYNVNLRVFTPGCLRTYDWITNTLYSVGILAANLIQGGLQILKHGSPTMTDMIGLLLGEASAPIQGALGAQGFLFDFSSGFG</sequence>
<feature type="region of interest" description="Disordered" evidence="1">
    <location>
        <begin position="82"/>
        <end position="103"/>
    </location>
</feature>
<proteinExistence type="predicted"/>
<evidence type="ECO:0000256" key="1">
    <source>
        <dbReference type="SAM" id="MobiDB-lite"/>
    </source>
</evidence>
<feature type="region of interest" description="Disordered" evidence="1">
    <location>
        <begin position="351"/>
        <end position="395"/>
    </location>
</feature>
<feature type="compositionally biased region" description="Polar residues" evidence="1">
    <location>
        <begin position="351"/>
        <end position="371"/>
    </location>
</feature>
<evidence type="ECO:0000313" key="2">
    <source>
        <dbReference type="EMBL" id="QNS31037.1"/>
    </source>
</evidence>
<feature type="compositionally biased region" description="Polar residues" evidence="1">
    <location>
        <begin position="435"/>
        <end position="448"/>
    </location>
</feature>
<reference evidence="2" key="1">
    <citation type="submission" date="2019-11" db="EMBL/GenBank/DDBJ databases">
        <title>Complexity of the virome associated to tospovirus-transmitting thrips species.</title>
        <authorList>
            <person name="Chiapello M."/>
            <person name="Bosco L."/>
            <person name="Ciuffo M."/>
            <person name="Ottati S."/>
            <person name="Vallino M."/>
            <person name="Salem N."/>
            <person name="Rosa C."/>
            <person name="Tavella L."/>
            <person name="Turina M."/>
        </authorList>
    </citation>
    <scope>NUCLEOTIDE SEQUENCE</scope>
    <source>
        <strain evidence="2">THR-E_DN23955</strain>
    </source>
</reference>
<organism evidence="2">
    <name type="scientific">Thrips tabaci associated dsRNA virus 2</name>
    <dbReference type="NCBI Taxonomy" id="2771480"/>
    <lineage>
        <taxon>Viruses</taxon>
        <taxon>Riboviria</taxon>
        <taxon>Orthornavirae</taxon>
        <taxon>Duplornaviricota</taxon>
        <taxon>Chrymotiviricetes</taxon>
        <taxon>Ghabrivirales</taxon>
        <taxon>Alphatotivirineae</taxon>
        <taxon>Spiciviridae</taxon>
        <taxon>Spicivirus</taxon>
        <taxon>Spicivirus jyusani</taxon>
    </lineage>
</organism>
<dbReference type="EMBL" id="MN764139">
    <property type="protein sequence ID" value="QNS31037.1"/>
    <property type="molecule type" value="Genomic_RNA"/>
</dbReference>
<feature type="region of interest" description="Disordered" evidence="1">
    <location>
        <begin position="161"/>
        <end position="252"/>
    </location>
</feature>
<protein>
    <submittedName>
        <fullName evidence="2">Uncharacterized protein</fullName>
    </submittedName>
</protein>
<feature type="compositionally biased region" description="Basic and acidic residues" evidence="1">
    <location>
        <begin position="377"/>
        <end position="387"/>
    </location>
</feature>